<evidence type="ECO:0000313" key="2">
    <source>
        <dbReference type="EMBL" id="MBR8644266.1"/>
    </source>
</evidence>
<name>A0A941J723_9BACI</name>
<comment type="caution">
    <text evidence="2">The sequence shown here is derived from an EMBL/GenBank/DDBJ whole genome shotgun (WGS) entry which is preliminary data.</text>
</comment>
<dbReference type="Gene3D" id="3.30.240.20">
    <property type="entry name" value="bsu07140 like domains"/>
    <property type="match status" value="2"/>
</dbReference>
<dbReference type="Proteomes" id="UP000680045">
    <property type="component" value="Unassembled WGS sequence"/>
</dbReference>
<dbReference type="InterPro" id="IPR007353">
    <property type="entry name" value="DUF421"/>
</dbReference>
<reference evidence="2" key="1">
    <citation type="submission" date="2021-04" db="EMBL/GenBank/DDBJ databases">
        <title>Whole genome sequencing of Enterococci isolates from hospitalized patients.</title>
        <authorList>
            <person name="Ogoti B.M."/>
            <person name="Onyambu F.G."/>
        </authorList>
    </citation>
    <scope>NUCLEOTIDE SEQUENCE</scope>
    <source>
        <strain evidence="2">242</strain>
    </source>
</reference>
<dbReference type="InterPro" id="IPR023090">
    <property type="entry name" value="UPF0702_alpha/beta_dom_sf"/>
</dbReference>
<dbReference type="AlphaFoldDB" id="A0A941J723"/>
<organism evidence="2 3">
    <name type="scientific">Peribacillus frigoritolerans</name>
    <dbReference type="NCBI Taxonomy" id="450367"/>
    <lineage>
        <taxon>Bacteria</taxon>
        <taxon>Bacillati</taxon>
        <taxon>Bacillota</taxon>
        <taxon>Bacilli</taxon>
        <taxon>Bacillales</taxon>
        <taxon>Bacillaceae</taxon>
        <taxon>Peribacillus</taxon>
    </lineage>
</organism>
<accession>A0A941J723</accession>
<evidence type="ECO:0000259" key="1">
    <source>
        <dbReference type="Pfam" id="PF04239"/>
    </source>
</evidence>
<dbReference type="Pfam" id="PF04239">
    <property type="entry name" value="DUF421"/>
    <property type="match status" value="1"/>
</dbReference>
<proteinExistence type="predicted"/>
<feature type="domain" description="YetF C-terminal" evidence="1">
    <location>
        <begin position="2"/>
        <end position="80"/>
    </location>
</feature>
<protein>
    <submittedName>
        <fullName evidence="2">DUF421 domain-containing protein</fullName>
    </submittedName>
</protein>
<dbReference type="EMBL" id="JAGTPW010000006">
    <property type="protein sequence ID" value="MBR8644266.1"/>
    <property type="molecule type" value="Genomic_DNA"/>
</dbReference>
<gene>
    <name evidence="2" type="ORF">KEH51_05300</name>
</gene>
<evidence type="ECO:0000313" key="3">
    <source>
        <dbReference type="Proteomes" id="UP000680045"/>
    </source>
</evidence>
<sequence>MFNIDEVECAILEINGSLSVLKKNNTKMPPSRIYQYCPQQVLYRLNWSMTEKSYMITYPHTYNEGWLMAELKKRNLVVFDISYAVVGTKGNLYIDLIKDQ</sequence>